<dbReference type="PROSITE" id="PS51456">
    <property type="entry name" value="MYOSIN_MOTOR"/>
    <property type="match status" value="1"/>
</dbReference>
<evidence type="ECO:0000256" key="10">
    <source>
        <dbReference type="SAM" id="MobiDB-lite"/>
    </source>
</evidence>
<dbReference type="EMBL" id="JAULUE010002049">
    <property type="protein sequence ID" value="KAK5907450.1"/>
    <property type="molecule type" value="Genomic_DNA"/>
</dbReference>
<dbReference type="Pfam" id="PF00612">
    <property type="entry name" value="IQ"/>
    <property type="match status" value="5"/>
</dbReference>
<dbReference type="InterPro" id="IPR001609">
    <property type="entry name" value="Myosin_head_motor_dom-like"/>
</dbReference>
<feature type="binding site" evidence="8">
    <location>
        <begin position="162"/>
        <end position="169"/>
    </location>
    <ligand>
        <name>ATP</name>
        <dbReference type="ChEBI" id="CHEBI:30616"/>
    </ligand>
</feature>
<evidence type="ECO:0000256" key="1">
    <source>
        <dbReference type="ARBA" id="ARBA00008314"/>
    </source>
</evidence>
<dbReference type="InterPro" id="IPR027417">
    <property type="entry name" value="P-loop_NTPase"/>
</dbReference>
<dbReference type="PANTHER" id="PTHR13140">
    <property type="entry name" value="MYOSIN"/>
    <property type="match status" value="1"/>
</dbReference>
<name>A0AAN8CPA1_9TELE</name>
<keyword evidence="7 8" id="KW-0009">Actin-binding</keyword>
<organism evidence="13 14">
    <name type="scientific">Champsocephalus esox</name>
    <name type="common">pike icefish</name>
    <dbReference type="NCBI Taxonomy" id="159716"/>
    <lineage>
        <taxon>Eukaryota</taxon>
        <taxon>Metazoa</taxon>
        <taxon>Chordata</taxon>
        <taxon>Craniata</taxon>
        <taxon>Vertebrata</taxon>
        <taxon>Euteleostomi</taxon>
        <taxon>Actinopterygii</taxon>
        <taxon>Neopterygii</taxon>
        <taxon>Teleostei</taxon>
        <taxon>Neoteleostei</taxon>
        <taxon>Acanthomorphata</taxon>
        <taxon>Eupercaria</taxon>
        <taxon>Perciformes</taxon>
        <taxon>Notothenioidei</taxon>
        <taxon>Channichthyidae</taxon>
        <taxon>Champsocephalus</taxon>
    </lineage>
</organism>
<dbReference type="Pfam" id="PF00063">
    <property type="entry name" value="Myosin_head"/>
    <property type="match status" value="1"/>
</dbReference>
<dbReference type="Pfam" id="PF01843">
    <property type="entry name" value="DIL"/>
    <property type="match status" value="1"/>
</dbReference>
<reference evidence="13 14" key="1">
    <citation type="journal article" date="2023" name="Mol. Biol. Evol.">
        <title>Genomics of Secondarily Temperate Adaptation in the Only Non-Antarctic Icefish.</title>
        <authorList>
            <person name="Rivera-Colon A.G."/>
            <person name="Rayamajhi N."/>
            <person name="Minhas B.F."/>
            <person name="Madrigal G."/>
            <person name="Bilyk K.T."/>
            <person name="Yoon V."/>
            <person name="Hune M."/>
            <person name="Gregory S."/>
            <person name="Cheng C.H.C."/>
            <person name="Catchen J.M."/>
        </authorList>
    </citation>
    <scope>NUCLEOTIDE SEQUENCE [LARGE SCALE GENOMIC DNA]</scope>
    <source>
        <strain evidence="13">JC2023a</strain>
    </source>
</reference>
<dbReference type="Gene3D" id="1.20.58.530">
    <property type="match status" value="1"/>
</dbReference>
<dbReference type="Proteomes" id="UP001335648">
    <property type="component" value="Unassembled WGS sequence"/>
</dbReference>
<dbReference type="InterPro" id="IPR036103">
    <property type="entry name" value="MYSc_Myo5"/>
</dbReference>
<feature type="coiled-coil region" evidence="9">
    <location>
        <begin position="911"/>
        <end position="1020"/>
    </location>
</feature>
<dbReference type="InterPro" id="IPR036961">
    <property type="entry name" value="Kinesin_motor_dom_sf"/>
</dbReference>
<evidence type="ECO:0000256" key="2">
    <source>
        <dbReference type="ARBA" id="ARBA00022741"/>
    </source>
</evidence>
<evidence type="ECO:0000259" key="11">
    <source>
        <dbReference type="PROSITE" id="PS51126"/>
    </source>
</evidence>
<dbReference type="Gene3D" id="3.40.850.10">
    <property type="entry name" value="Kinesin motor domain"/>
    <property type="match status" value="1"/>
</dbReference>
<accession>A0AAN8CPA1</accession>
<evidence type="ECO:0000313" key="14">
    <source>
        <dbReference type="Proteomes" id="UP001335648"/>
    </source>
</evidence>
<dbReference type="SMART" id="SM00242">
    <property type="entry name" value="MYSc"/>
    <property type="match status" value="1"/>
</dbReference>
<evidence type="ECO:0000256" key="4">
    <source>
        <dbReference type="ARBA" id="ARBA00023054"/>
    </source>
</evidence>
<evidence type="ECO:0000259" key="12">
    <source>
        <dbReference type="PROSITE" id="PS51456"/>
    </source>
</evidence>
<dbReference type="SMART" id="SM01132">
    <property type="entry name" value="DIL"/>
    <property type="match status" value="1"/>
</dbReference>
<dbReference type="CDD" id="cd01380">
    <property type="entry name" value="MYSc_Myo5"/>
    <property type="match status" value="1"/>
</dbReference>
<dbReference type="InterPro" id="IPR000048">
    <property type="entry name" value="IQ_motif_EF-hand-BS"/>
</dbReference>
<keyword evidence="4 9" id="KW-0175">Coiled coil</keyword>
<sequence>MTSLELYSKGARVWVPDPDAVWVSALLLKDYSPGDNNLLLQLSDGEEAHYPLASPSDLPPPGNPDILEGENDLTALSFLHEPAVLHNLRVRFLDYSSIYTYCGIVLVAINPYDQLPIYGEEVIDAYSGQDMADMEPHIFSVAEEAYRTMTREEKNQSIIISGESGSGKTVSAKFTMRYFAVVGGAAQQTSVEERVLASNPIMESIGNAKTTRNDNSSRFGKYIEIGFGRKGDIIGANMRTYLLEKSRVVFQASAERNYHIFYQLCASRELPEMRSFKLDAPEKFRYTSQGGEMQIPGTDDLLDLERTRNAFTILGVQPDQQMELFRILAAVLHLGNVNIQASGRNSDRSYIDAEDSPLAVFSKLLGVDGPQTAHWLCHRRLAVGGEMLVKPVSGQQALEARDALSKHIYGQLFTWTVQRLNSALHSQKGQTKSFIGVLDIYGFETFDRNSFEQFCINYANEKLQQQFNRHVFHLEQEEYIREELAWSRIEFSDNQLCINLIEGQLGLFDLLDEECRMPKGSDESWVRKLYDQHLSSKPHPHFQKPRMSNSAFVVLHFADTVQYECDGFLGKNRDTVFEELINILRASQSELVAELFQQQGNASSVANGSVRSGKRATREHKLTVGFQFRQSLEMLMDTLNSTTPHYVRCIKPNDLKEPFMFDPRRTVQQLRACGVLETIRISAAGFPSRWTYEEFFCRYRLLLHGPLTQDQAQASCRLTLPRLIPDPDQYCFGKTKVFFRAGQVALLERLRAERLRVAAVIIQSRVRGWLGRVRFTRISWATVTIQRYCRGALARRLALTLRYTKAALVIQKTYRMVAVRQLFLTIRQATITIQAFGRGAMARRRYRQVLVERAAVLLQARVRGWMARRAYRRVRAAVVFMQCCARRRAARRELMKLKTEARSVEKFRVLNKGMEVKLMQLQLRADQEAREAAALRETLHAEREAGSAELEALKVTVQKMESQKQEKPPPCPVISEKEVEERRRAEEKAAQDILQLTQELQALQREKDSFCNEKEDLSARLFEHEQAQEECVQQAVSQASASLGAELDEERRKYQGLLRDFTRLEQRYDNLREMSLLTEGTKVHRRTDSTQSLSLELPSPSTAPLSPFSSCLPSPEEVRRVSVTSPTLERRESVWSFQTPMDQLMVSMDVAKDPAVKMKVEDLAHAYDAVRVANKLLESQLRSQSRHREEELEALRGQISAASSGSSSAAGPQELQEVLEAKEQECVRLRREMTELKKTVSLRRLLTQVLPSAFTAETSSSPSQSKPAVTGLLECRKKEENKLIKNLITDVRVDIALSLPPGLPASVLFLYVRQADCSGDQTLARSLCSAAVTAMKAALKKHSKDVDMTALWLKNACLLHNLLRQHSPKQTLDSDDLAPLTVDLSDLIRALSDLCIQAYQQLLSITEKRLQNIIVPAMLESETIPGLSVSTVKLVASRKRAGSDPRPVGGDAPSMAMVLRELGALHTALSHQALPPSQMEQAFHQLTYLISTSALNSLLLRKDMCCWSRGMQIRYNVSLLEEWLRSKGLQAGGAVATLEPLIQAVQLLQAGKKSEADAKALVQTCTALSSQQIVKILTLYTPHSDLDERVTLNFIRTVQGLLKGSSDGQPPQLLMDVRRVFPVTFPFSPPAALHAEQLVIPDSLKISFLRRA</sequence>
<feature type="compositionally biased region" description="Polar residues" evidence="10">
    <location>
        <begin position="1089"/>
        <end position="1103"/>
    </location>
</feature>
<dbReference type="GO" id="GO:0000146">
    <property type="term" value="F:microfilament motor activity"/>
    <property type="evidence" value="ECO:0007669"/>
    <property type="project" value="TreeGrafter"/>
</dbReference>
<evidence type="ECO:0000256" key="7">
    <source>
        <dbReference type="ARBA" id="ARBA00023203"/>
    </source>
</evidence>
<proteinExistence type="inferred from homology"/>
<keyword evidence="5 8" id="KW-0518">Myosin</keyword>
<dbReference type="Gene3D" id="3.30.70.1590">
    <property type="match status" value="1"/>
</dbReference>
<keyword evidence="2 8" id="KW-0547">Nucleotide-binding</keyword>
<evidence type="ECO:0000313" key="13">
    <source>
        <dbReference type="EMBL" id="KAK5907450.1"/>
    </source>
</evidence>
<dbReference type="SMART" id="SM00015">
    <property type="entry name" value="IQ"/>
    <property type="match status" value="6"/>
</dbReference>
<feature type="region of interest" description="Disordered" evidence="10">
    <location>
        <begin position="1182"/>
        <end position="1212"/>
    </location>
</feature>
<dbReference type="Gene3D" id="1.20.5.190">
    <property type="match status" value="3"/>
</dbReference>
<evidence type="ECO:0000256" key="6">
    <source>
        <dbReference type="ARBA" id="ARBA00023175"/>
    </source>
</evidence>
<dbReference type="GO" id="GO:0005524">
    <property type="term" value="F:ATP binding"/>
    <property type="evidence" value="ECO:0007669"/>
    <property type="project" value="UniProtKB-UniRule"/>
</dbReference>
<feature type="coiled-coil region" evidence="9">
    <location>
        <begin position="1047"/>
        <end position="1074"/>
    </location>
</feature>
<feature type="region of interest" description="Actin-binding" evidence="8">
    <location>
        <begin position="632"/>
        <end position="654"/>
    </location>
</feature>
<dbReference type="PROSITE" id="PS51126">
    <property type="entry name" value="DILUTE"/>
    <property type="match status" value="1"/>
</dbReference>
<evidence type="ECO:0000256" key="9">
    <source>
        <dbReference type="SAM" id="Coils"/>
    </source>
</evidence>
<dbReference type="PANTHER" id="PTHR13140:SF853">
    <property type="entry name" value="UNCONVENTIONAL MYOSIN-VB ISOFORM X2"/>
    <property type="match status" value="1"/>
</dbReference>
<dbReference type="CDD" id="cd15470">
    <property type="entry name" value="Myo5_CBD"/>
    <property type="match status" value="1"/>
</dbReference>
<comment type="caution">
    <text evidence="13">The sequence shown here is derived from an EMBL/GenBank/DDBJ whole genome shotgun (WGS) entry which is preliminary data.</text>
</comment>
<dbReference type="SUPFAM" id="SSF52540">
    <property type="entry name" value="P-loop containing nucleoside triphosphate hydrolases"/>
    <property type="match status" value="2"/>
</dbReference>
<dbReference type="GO" id="GO:0051015">
    <property type="term" value="F:actin filament binding"/>
    <property type="evidence" value="ECO:0007669"/>
    <property type="project" value="TreeGrafter"/>
</dbReference>
<dbReference type="PROSITE" id="PS50096">
    <property type="entry name" value="IQ"/>
    <property type="match status" value="4"/>
</dbReference>
<feature type="compositionally biased region" description="Low complexity" evidence="10">
    <location>
        <begin position="1200"/>
        <end position="1211"/>
    </location>
</feature>
<dbReference type="PRINTS" id="PR00193">
    <property type="entry name" value="MYOSINHEAVY"/>
</dbReference>
<evidence type="ECO:0000256" key="8">
    <source>
        <dbReference type="PROSITE-ProRule" id="PRU00782"/>
    </source>
</evidence>
<protein>
    <submittedName>
        <fullName evidence="13">Uncharacterized protein</fullName>
    </submittedName>
</protein>
<dbReference type="Gene3D" id="1.20.120.720">
    <property type="entry name" value="Myosin VI head, motor domain, U50 subdomain"/>
    <property type="match status" value="1"/>
</dbReference>
<dbReference type="FunFam" id="1.10.10.820:FF:000001">
    <property type="entry name" value="Myosin heavy chain"/>
    <property type="match status" value="1"/>
</dbReference>
<feature type="domain" description="Dilute" evidence="11">
    <location>
        <begin position="1329"/>
        <end position="1604"/>
    </location>
</feature>
<keyword evidence="6 8" id="KW-0505">Motor protein</keyword>
<feature type="domain" description="Myosin motor" evidence="12">
    <location>
        <begin position="68"/>
        <end position="752"/>
    </location>
</feature>
<dbReference type="InterPro" id="IPR002710">
    <property type="entry name" value="Dilute_dom"/>
</dbReference>
<dbReference type="GO" id="GO:0007015">
    <property type="term" value="P:actin filament organization"/>
    <property type="evidence" value="ECO:0007669"/>
    <property type="project" value="TreeGrafter"/>
</dbReference>
<dbReference type="GO" id="GO:0016459">
    <property type="term" value="C:myosin complex"/>
    <property type="evidence" value="ECO:0007669"/>
    <property type="project" value="UniProtKB-KW"/>
</dbReference>
<feature type="region of interest" description="Disordered" evidence="10">
    <location>
        <begin position="1082"/>
        <end position="1111"/>
    </location>
</feature>
<gene>
    <name evidence="13" type="ORF">CesoFtcFv8_005301</name>
</gene>
<keyword evidence="3 8" id="KW-0067">ATP-binding</keyword>
<evidence type="ECO:0000256" key="5">
    <source>
        <dbReference type="ARBA" id="ARBA00023123"/>
    </source>
</evidence>
<dbReference type="GO" id="GO:0016020">
    <property type="term" value="C:membrane"/>
    <property type="evidence" value="ECO:0007669"/>
    <property type="project" value="TreeGrafter"/>
</dbReference>
<dbReference type="GO" id="GO:0005737">
    <property type="term" value="C:cytoplasm"/>
    <property type="evidence" value="ECO:0007669"/>
    <property type="project" value="TreeGrafter"/>
</dbReference>
<dbReference type="Gene3D" id="1.10.10.820">
    <property type="match status" value="1"/>
</dbReference>
<comment type="similarity">
    <text evidence="1 8">Belongs to the TRAFAC class myosin-kinesin ATPase superfamily. Myosin family.</text>
</comment>
<keyword evidence="14" id="KW-1185">Reference proteome</keyword>
<evidence type="ECO:0000256" key="3">
    <source>
        <dbReference type="ARBA" id="ARBA00022840"/>
    </source>
</evidence>